<name>A0A814LU43_9BILA</name>
<dbReference type="EMBL" id="CAJNOC010006076">
    <property type="protein sequence ID" value="CAF1069708.1"/>
    <property type="molecule type" value="Genomic_DNA"/>
</dbReference>
<comment type="caution">
    <text evidence="1">The sequence shown here is derived from an EMBL/GenBank/DDBJ whole genome shotgun (WGS) entry which is preliminary data.</text>
</comment>
<evidence type="ECO:0000313" key="1">
    <source>
        <dbReference type="EMBL" id="CAF1069708.1"/>
    </source>
</evidence>
<dbReference type="OrthoDB" id="10207066at2759"/>
<keyword evidence="2" id="KW-1185">Reference proteome</keyword>
<accession>A0A814LU43</accession>
<proteinExistence type="predicted"/>
<evidence type="ECO:0000313" key="2">
    <source>
        <dbReference type="Proteomes" id="UP000663879"/>
    </source>
</evidence>
<reference evidence="1" key="1">
    <citation type="submission" date="2021-02" db="EMBL/GenBank/DDBJ databases">
        <authorList>
            <person name="Nowell W R."/>
        </authorList>
    </citation>
    <scope>NUCLEOTIDE SEQUENCE</scope>
    <source>
        <strain evidence="1">Ploen Becks lab</strain>
    </source>
</reference>
<sequence length="307" mass="36061">MKGKQKIPEKRHELFSTFLTIKIFNFNRFGILNLECFNLNNYYYILNFIPNNKKLVFDQTFKFKVPEQVLSNGIELKFTYIKAFDLNINVFPNQTVNELNMFSIGFFYSNFKVISNGSKLCLTNSTQSPDIFQDVHTVGFGFSVRYSRKTCPLVFSNSKISFLQFFGLSNTFLKRNHLGFLSLNQSLNSGITSIYFNSYKIDLDSQLLSQDIFKESLYLKLYGSFNFIEKNSILKLENLVYIELFLDNLQDFLYKNYNLLGEFVTNRDDFARIIQIKISDDYQFPDEDFCLFKDFYISSSTVNFLKS</sequence>
<dbReference type="Proteomes" id="UP000663879">
    <property type="component" value="Unassembled WGS sequence"/>
</dbReference>
<dbReference type="AlphaFoldDB" id="A0A814LU43"/>
<organism evidence="1 2">
    <name type="scientific">Brachionus calyciflorus</name>
    <dbReference type="NCBI Taxonomy" id="104777"/>
    <lineage>
        <taxon>Eukaryota</taxon>
        <taxon>Metazoa</taxon>
        <taxon>Spiralia</taxon>
        <taxon>Gnathifera</taxon>
        <taxon>Rotifera</taxon>
        <taxon>Eurotatoria</taxon>
        <taxon>Monogononta</taxon>
        <taxon>Pseudotrocha</taxon>
        <taxon>Ploima</taxon>
        <taxon>Brachionidae</taxon>
        <taxon>Brachionus</taxon>
    </lineage>
</organism>
<protein>
    <submittedName>
        <fullName evidence="1">Uncharacterized protein</fullName>
    </submittedName>
</protein>
<gene>
    <name evidence="1" type="ORF">OXX778_LOCUS19663</name>
</gene>